<name>A0A0F9BH66_9ZZZZ</name>
<proteinExistence type="predicted"/>
<evidence type="ECO:0000313" key="1">
    <source>
        <dbReference type="EMBL" id="KKK89939.1"/>
    </source>
</evidence>
<accession>A0A0F9BH66</accession>
<dbReference type="EMBL" id="LAZR01049313">
    <property type="protein sequence ID" value="KKK89939.1"/>
    <property type="molecule type" value="Genomic_DNA"/>
</dbReference>
<organism evidence="1">
    <name type="scientific">marine sediment metagenome</name>
    <dbReference type="NCBI Taxonomy" id="412755"/>
    <lineage>
        <taxon>unclassified sequences</taxon>
        <taxon>metagenomes</taxon>
        <taxon>ecological metagenomes</taxon>
    </lineage>
</organism>
<dbReference type="AlphaFoldDB" id="A0A0F9BH66"/>
<reference evidence="1" key="1">
    <citation type="journal article" date="2015" name="Nature">
        <title>Complex archaea that bridge the gap between prokaryotes and eukaryotes.</title>
        <authorList>
            <person name="Spang A."/>
            <person name="Saw J.H."/>
            <person name="Jorgensen S.L."/>
            <person name="Zaremba-Niedzwiedzka K."/>
            <person name="Martijn J."/>
            <person name="Lind A.E."/>
            <person name="van Eijk R."/>
            <person name="Schleper C."/>
            <person name="Guy L."/>
            <person name="Ettema T.J."/>
        </authorList>
    </citation>
    <scope>NUCLEOTIDE SEQUENCE</scope>
</reference>
<protein>
    <submittedName>
        <fullName evidence="1">Uncharacterized protein</fullName>
    </submittedName>
</protein>
<gene>
    <name evidence="1" type="ORF">LCGC14_2728080</name>
</gene>
<comment type="caution">
    <text evidence="1">The sequence shown here is derived from an EMBL/GenBank/DDBJ whole genome shotgun (WGS) entry which is preliminary data.</text>
</comment>
<sequence>MKVTIKGVDPKLWEEVQLEVERSKFQPPRVSTGEIVNEGLRLRREKKAKEKK</sequence>